<keyword evidence="2" id="KW-1185">Reference proteome</keyword>
<dbReference type="AlphaFoldDB" id="A0AAD5X9V1"/>
<dbReference type="EMBL" id="JADGJH010001677">
    <property type="protein sequence ID" value="KAJ3110985.1"/>
    <property type="molecule type" value="Genomic_DNA"/>
</dbReference>
<name>A0AAD5X9V1_9FUNG</name>
<comment type="caution">
    <text evidence="1">The sequence shown here is derived from an EMBL/GenBank/DDBJ whole genome shotgun (WGS) entry which is preliminary data.</text>
</comment>
<gene>
    <name evidence="1" type="ORF">HK100_002843</name>
</gene>
<evidence type="ECO:0000313" key="1">
    <source>
        <dbReference type="EMBL" id="KAJ3110985.1"/>
    </source>
</evidence>
<accession>A0AAD5X9V1</accession>
<sequence>MLKSAAPIKLIPDEVLFVLVEEHCDIIDAVSLAQSCTAFRLLIGGRLASHVTSSYYPILSARGITEGRTDETHADTKVPSSNSATVHKIFCAIRSQRHTFAKLFQALLNRPFSVLPNNKSLLAAQCKNMARLREIYPPNNDWKNHMGENPMYALDDQLFRESVGYALNETSIFARDHENIYEAVTDMETKFPEIITSTLFDTMPARTVLTKFAQTNASQWITLDLAVFNIWFLDDFNKLLRHAHTVNEKYAVCEFPPMFLLETERNVEIAGTIFITMGDDMFIHAARDGTIIYYDVGCGSDQIPVQCHLEFNEFLSSFCEDVATLDLEDIAEHLYSPVYIRNSLV</sequence>
<proteinExistence type="predicted"/>
<dbReference type="Proteomes" id="UP001211907">
    <property type="component" value="Unassembled WGS sequence"/>
</dbReference>
<organism evidence="1 2">
    <name type="scientific">Physocladia obscura</name>
    <dbReference type="NCBI Taxonomy" id="109957"/>
    <lineage>
        <taxon>Eukaryota</taxon>
        <taxon>Fungi</taxon>
        <taxon>Fungi incertae sedis</taxon>
        <taxon>Chytridiomycota</taxon>
        <taxon>Chytridiomycota incertae sedis</taxon>
        <taxon>Chytridiomycetes</taxon>
        <taxon>Chytridiales</taxon>
        <taxon>Chytriomycetaceae</taxon>
        <taxon>Physocladia</taxon>
    </lineage>
</organism>
<protein>
    <submittedName>
        <fullName evidence="1">Uncharacterized protein</fullName>
    </submittedName>
</protein>
<reference evidence="1" key="1">
    <citation type="submission" date="2020-05" db="EMBL/GenBank/DDBJ databases">
        <title>Phylogenomic resolution of chytrid fungi.</title>
        <authorList>
            <person name="Stajich J.E."/>
            <person name="Amses K."/>
            <person name="Simmons R."/>
            <person name="Seto K."/>
            <person name="Myers J."/>
            <person name="Bonds A."/>
            <person name="Quandt C.A."/>
            <person name="Barry K."/>
            <person name="Liu P."/>
            <person name="Grigoriev I."/>
            <person name="Longcore J.E."/>
            <person name="James T.Y."/>
        </authorList>
    </citation>
    <scope>NUCLEOTIDE SEQUENCE</scope>
    <source>
        <strain evidence="1">JEL0513</strain>
    </source>
</reference>
<evidence type="ECO:0000313" key="2">
    <source>
        <dbReference type="Proteomes" id="UP001211907"/>
    </source>
</evidence>